<dbReference type="AlphaFoldDB" id="A0A699KJU2"/>
<accession>A0A699KJU2</accession>
<sequence length="246" mass="28218">MYYKKNVDYFELLWEDFTYQIDNKGHKKQDKMYYPRFTEVIIHHFLTKDNTISKRNKIGMHTSRDDYLINTLRFVSTKAKSKIYGARLPKSMTSLEMQETKAYKTYIGYATGVTPPKKARKFKKPTSPKLSTIPASFEKPTRKSKRVKRPANKSSDASTTGVVIRETPVKSLSKKKEKMTVEKCKGFDLLSEVVLTKDAQYKEVRKESLRDFHKTHPSSFGTVTKIALSAAKIKPSITNEGTGVQP</sequence>
<organism evidence="2">
    <name type="scientific">Tanacetum cinerariifolium</name>
    <name type="common">Dalmatian daisy</name>
    <name type="synonym">Chrysanthemum cinerariifolium</name>
    <dbReference type="NCBI Taxonomy" id="118510"/>
    <lineage>
        <taxon>Eukaryota</taxon>
        <taxon>Viridiplantae</taxon>
        <taxon>Streptophyta</taxon>
        <taxon>Embryophyta</taxon>
        <taxon>Tracheophyta</taxon>
        <taxon>Spermatophyta</taxon>
        <taxon>Magnoliopsida</taxon>
        <taxon>eudicotyledons</taxon>
        <taxon>Gunneridae</taxon>
        <taxon>Pentapetalae</taxon>
        <taxon>asterids</taxon>
        <taxon>campanulids</taxon>
        <taxon>Asterales</taxon>
        <taxon>Asteraceae</taxon>
        <taxon>Asteroideae</taxon>
        <taxon>Anthemideae</taxon>
        <taxon>Anthemidinae</taxon>
        <taxon>Tanacetum</taxon>
    </lineage>
</organism>
<evidence type="ECO:0000256" key="1">
    <source>
        <dbReference type="SAM" id="MobiDB-lite"/>
    </source>
</evidence>
<feature type="compositionally biased region" description="Basic residues" evidence="1">
    <location>
        <begin position="142"/>
        <end position="151"/>
    </location>
</feature>
<evidence type="ECO:0000313" key="2">
    <source>
        <dbReference type="EMBL" id="GFA93565.1"/>
    </source>
</evidence>
<proteinExistence type="predicted"/>
<name>A0A699KJU2_TANCI</name>
<reference evidence="2" key="1">
    <citation type="journal article" date="2019" name="Sci. Rep.">
        <title>Draft genome of Tanacetum cinerariifolium, the natural source of mosquito coil.</title>
        <authorList>
            <person name="Yamashiro T."/>
            <person name="Shiraishi A."/>
            <person name="Satake H."/>
            <person name="Nakayama K."/>
        </authorList>
    </citation>
    <scope>NUCLEOTIDE SEQUENCE</scope>
</reference>
<gene>
    <name evidence="2" type="ORF">Tci_665537</name>
</gene>
<protein>
    <submittedName>
        <fullName evidence="2">Uncharacterized protein</fullName>
    </submittedName>
</protein>
<feature type="region of interest" description="Disordered" evidence="1">
    <location>
        <begin position="117"/>
        <end position="160"/>
    </location>
</feature>
<dbReference type="EMBL" id="BKCJ010517382">
    <property type="protein sequence ID" value="GFA93565.1"/>
    <property type="molecule type" value="Genomic_DNA"/>
</dbReference>
<comment type="caution">
    <text evidence="2">The sequence shown here is derived from an EMBL/GenBank/DDBJ whole genome shotgun (WGS) entry which is preliminary data.</text>
</comment>
<feature type="compositionally biased region" description="Basic residues" evidence="1">
    <location>
        <begin position="117"/>
        <end position="126"/>
    </location>
</feature>